<accession>A0A812X5Q5</accession>
<name>A0A812X5Q5_SYMPI</name>
<evidence type="ECO:0000313" key="2">
    <source>
        <dbReference type="Proteomes" id="UP000649617"/>
    </source>
</evidence>
<organism evidence="1 2">
    <name type="scientific">Symbiodinium pilosum</name>
    <name type="common">Dinoflagellate</name>
    <dbReference type="NCBI Taxonomy" id="2952"/>
    <lineage>
        <taxon>Eukaryota</taxon>
        <taxon>Sar</taxon>
        <taxon>Alveolata</taxon>
        <taxon>Dinophyceae</taxon>
        <taxon>Suessiales</taxon>
        <taxon>Symbiodiniaceae</taxon>
        <taxon>Symbiodinium</taxon>
    </lineage>
</organism>
<feature type="non-terminal residue" evidence="1">
    <location>
        <position position="50"/>
    </location>
</feature>
<evidence type="ECO:0000313" key="1">
    <source>
        <dbReference type="EMBL" id="CAE7714769.1"/>
    </source>
</evidence>
<sequence length="50" mass="5037">QLKIIHFFIEVTAINTTVSVESLPPAGVSDDGVPDAFTVLGAAAGGVVVL</sequence>
<comment type="caution">
    <text evidence="1">The sequence shown here is derived from an EMBL/GenBank/DDBJ whole genome shotgun (WGS) entry which is preliminary data.</text>
</comment>
<proteinExistence type="predicted"/>
<keyword evidence="2" id="KW-1185">Reference proteome</keyword>
<dbReference type="EMBL" id="CAJNIZ010045254">
    <property type="protein sequence ID" value="CAE7714769.1"/>
    <property type="molecule type" value="Genomic_DNA"/>
</dbReference>
<feature type="non-terminal residue" evidence="1">
    <location>
        <position position="1"/>
    </location>
</feature>
<reference evidence="1" key="1">
    <citation type="submission" date="2021-02" db="EMBL/GenBank/DDBJ databases">
        <authorList>
            <person name="Dougan E. K."/>
            <person name="Rhodes N."/>
            <person name="Thang M."/>
            <person name="Chan C."/>
        </authorList>
    </citation>
    <scope>NUCLEOTIDE SEQUENCE</scope>
</reference>
<dbReference type="AlphaFoldDB" id="A0A812X5Q5"/>
<gene>
    <name evidence="1" type="ORF">SPIL2461_LOCUS20292</name>
</gene>
<dbReference type="Proteomes" id="UP000649617">
    <property type="component" value="Unassembled WGS sequence"/>
</dbReference>
<protein>
    <submittedName>
        <fullName evidence="1">Uncharacterized protein</fullName>
    </submittedName>
</protein>